<dbReference type="EMBL" id="VEPZ02000971">
    <property type="protein sequence ID" value="KAE8706334.1"/>
    <property type="molecule type" value="Genomic_DNA"/>
</dbReference>
<comment type="caution">
    <text evidence="2">The sequence shown here is derived from an EMBL/GenBank/DDBJ whole genome shotgun (WGS) entry which is preliminary data.</text>
</comment>
<evidence type="ECO:0000313" key="2">
    <source>
        <dbReference type="EMBL" id="KAE8706334.1"/>
    </source>
</evidence>
<gene>
    <name evidence="2" type="ORF">F3Y22_tig00110402pilonHSYRG00193</name>
</gene>
<feature type="region of interest" description="Disordered" evidence="1">
    <location>
        <begin position="35"/>
        <end position="61"/>
    </location>
</feature>
<dbReference type="AlphaFoldDB" id="A0A6A3ANZ2"/>
<organism evidence="2 3">
    <name type="scientific">Hibiscus syriacus</name>
    <name type="common">Rose of Sharon</name>
    <dbReference type="NCBI Taxonomy" id="106335"/>
    <lineage>
        <taxon>Eukaryota</taxon>
        <taxon>Viridiplantae</taxon>
        <taxon>Streptophyta</taxon>
        <taxon>Embryophyta</taxon>
        <taxon>Tracheophyta</taxon>
        <taxon>Spermatophyta</taxon>
        <taxon>Magnoliopsida</taxon>
        <taxon>eudicotyledons</taxon>
        <taxon>Gunneridae</taxon>
        <taxon>Pentapetalae</taxon>
        <taxon>rosids</taxon>
        <taxon>malvids</taxon>
        <taxon>Malvales</taxon>
        <taxon>Malvaceae</taxon>
        <taxon>Malvoideae</taxon>
        <taxon>Hibiscus</taxon>
    </lineage>
</organism>
<keyword evidence="3" id="KW-1185">Reference proteome</keyword>
<reference evidence="2" key="1">
    <citation type="submission" date="2019-09" db="EMBL/GenBank/DDBJ databases">
        <title>Draft genome information of white flower Hibiscus syriacus.</title>
        <authorList>
            <person name="Kim Y.-M."/>
        </authorList>
    </citation>
    <scope>NUCLEOTIDE SEQUENCE [LARGE SCALE GENOMIC DNA]</scope>
    <source>
        <strain evidence="2">YM2019G1</strain>
    </source>
</reference>
<dbReference type="Proteomes" id="UP000436088">
    <property type="component" value="Unassembled WGS sequence"/>
</dbReference>
<protein>
    <submittedName>
        <fullName evidence="2">Uncharacterized protein</fullName>
    </submittedName>
</protein>
<evidence type="ECO:0000256" key="1">
    <source>
        <dbReference type="SAM" id="MobiDB-lite"/>
    </source>
</evidence>
<sequence length="76" mass="8361">MCFHASASGENSEPGEAYLGNVSQVTMSRQLMKDVPESGEGKLEDNVDSKPDEKEKFGMRTSQSRSCRNISCFVLV</sequence>
<name>A0A6A3ANZ2_HIBSY</name>
<feature type="compositionally biased region" description="Basic and acidic residues" evidence="1">
    <location>
        <begin position="35"/>
        <end position="58"/>
    </location>
</feature>
<proteinExistence type="predicted"/>
<accession>A0A6A3ANZ2</accession>
<evidence type="ECO:0000313" key="3">
    <source>
        <dbReference type="Proteomes" id="UP000436088"/>
    </source>
</evidence>